<feature type="region of interest" description="Disordered" evidence="1">
    <location>
        <begin position="167"/>
        <end position="210"/>
    </location>
</feature>
<accession>A0ABR2H362</accession>
<protein>
    <submittedName>
        <fullName evidence="2">Uncharacterized protein</fullName>
    </submittedName>
</protein>
<feature type="compositionally biased region" description="Polar residues" evidence="1">
    <location>
        <begin position="198"/>
        <end position="210"/>
    </location>
</feature>
<evidence type="ECO:0000313" key="3">
    <source>
        <dbReference type="Proteomes" id="UP001470230"/>
    </source>
</evidence>
<feature type="compositionally biased region" description="Basic and acidic residues" evidence="1">
    <location>
        <begin position="26"/>
        <end position="69"/>
    </location>
</feature>
<dbReference type="EMBL" id="JAPFFF010000044">
    <property type="protein sequence ID" value="KAK8840600.1"/>
    <property type="molecule type" value="Genomic_DNA"/>
</dbReference>
<name>A0ABR2H362_9EUKA</name>
<sequence length="210" mass="24041">MSDNQVEIKDNTQAEILQKVPRKIVKHEMREERKEENRENKEKKKSEKKEKKEKKKEEKRSKKTQEKINKIEKKIEKIENQDNTPEEVVVEEHTVKYEAAGRGINIDNLPDINDSDIVSVDPCEIPDDISLSFSSINTDDIPEDISLSMSDNEDSIDVPKKVVFNTESDLSPEIPLEEAKVPQSTPNARKDLGFESKYMTSSDSKPANNA</sequence>
<feature type="compositionally biased region" description="Basic and acidic residues" evidence="1">
    <location>
        <begin position="1"/>
        <end position="12"/>
    </location>
</feature>
<evidence type="ECO:0000256" key="1">
    <source>
        <dbReference type="SAM" id="MobiDB-lite"/>
    </source>
</evidence>
<reference evidence="2 3" key="1">
    <citation type="submission" date="2024-04" db="EMBL/GenBank/DDBJ databases">
        <title>Tritrichomonas musculus Genome.</title>
        <authorList>
            <person name="Alves-Ferreira E."/>
            <person name="Grigg M."/>
            <person name="Lorenzi H."/>
            <person name="Galac M."/>
        </authorList>
    </citation>
    <scope>NUCLEOTIDE SEQUENCE [LARGE SCALE GENOMIC DNA]</scope>
    <source>
        <strain evidence="2 3">EAF2021</strain>
    </source>
</reference>
<evidence type="ECO:0000313" key="2">
    <source>
        <dbReference type="EMBL" id="KAK8840600.1"/>
    </source>
</evidence>
<proteinExistence type="predicted"/>
<dbReference type="Proteomes" id="UP001470230">
    <property type="component" value="Unassembled WGS sequence"/>
</dbReference>
<keyword evidence="3" id="KW-1185">Reference proteome</keyword>
<comment type="caution">
    <text evidence="2">The sequence shown here is derived from an EMBL/GenBank/DDBJ whole genome shotgun (WGS) entry which is preliminary data.</text>
</comment>
<feature type="region of interest" description="Disordered" evidence="1">
    <location>
        <begin position="1"/>
        <end position="69"/>
    </location>
</feature>
<gene>
    <name evidence="2" type="ORF">M9Y10_030372</name>
</gene>
<organism evidence="2 3">
    <name type="scientific">Tritrichomonas musculus</name>
    <dbReference type="NCBI Taxonomy" id="1915356"/>
    <lineage>
        <taxon>Eukaryota</taxon>
        <taxon>Metamonada</taxon>
        <taxon>Parabasalia</taxon>
        <taxon>Tritrichomonadida</taxon>
        <taxon>Tritrichomonadidae</taxon>
        <taxon>Tritrichomonas</taxon>
    </lineage>
</organism>